<sequence>MNRGGLTAPQAHEFVREALETFRWHRHATVDKETYQALNQQHRLIADVVCFPGCHINHLTPRTLDIDRVQSLMAEYGIEPKAVIEGPSAPRRTAVTASDQL</sequence>
<organism evidence="8 9">
    <name type="scientific">Kluyvera cryocrescens</name>
    <name type="common">Kluyvera citrophila</name>
    <dbReference type="NCBI Taxonomy" id="580"/>
    <lineage>
        <taxon>Bacteria</taxon>
        <taxon>Pseudomonadati</taxon>
        <taxon>Pseudomonadota</taxon>
        <taxon>Gammaproteobacteria</taxon>
        <taxon>Enterobacterales</taxon>
        <taxon>Enterobacteriaceae</taxon>
        <taxon>Kluyvera</taxon>
    </lineage>
</organism>
<evidence type="ECO:0000313" key="9">
    <source>
        <dbReference type="Proteomes" id="UP000401081"/>
    </source>
</evidence>
<keyword evidence="4" id="KW-0408">Iron</keyword>
<evidence type="ECO:0000256" key="6">
    <source>
        <dbReference type="ARBA" id="ARBA00035023"/>
    </source>
</evidence>
<keyword evidence="3" id="KW-0560">Oxidoreductase</keyword>
<keyword evidence="2" id="KW-0223">Dioxygenase</keyword>
<dbReference type="AlphaFoldDB" id="A0A485CQP0"/>
<protein>
    <recommendedName>
        <fullName evidence="6">2-oxoadipate dioxygenase/decarboxylase</fullName>
        <ecNumber evidence="6">1.13.11.93</ecNumber>
    </recommendedName>
    <alternativeName>
        <fullName evidence="7">2-hydroxyglutarate synthase</fullName>
    </alternativeName>
</protein>
<proteinExistence type="inferred from homology"/>
<evidence type="ECO:0000313" key="8">
    <source>
        <dbReference type="EMBL" id="VFS86801.1"/>
    </source>
</evidence>
<dbReference type="Proteomes" id="UP000401081">
    <property type="component" value="Unassembled WGS sequence"/>
</dbReference>
<dbReference type="GO" id="GO:0051213">
    <property type="term" value="F:dioxygenase activity"/>
    <property type="evidence" value="ECO:0007669"/>
    <property type="project" value="UniProtKB-KW"/>
</dbReference>
<gene>
    <name evidence="8" type="ORF">NCTC12993_06791</name>
</gene>
<evidence type="ECO:0000256" key="5">
    <source>
        <dbReference type="ARBA" id="ARBA00035013"/>
    </source>
</evidence>
<dbReference type="PANTHER" id="PTHR39479">
    <property type="match status" value="1"/>
</dbReference>
<dbReference type="EC" id="1.13.11.93" evidence="6"/>
<accession>A0A485CQP0</accession>
<evidence type="ECO:0000256" key="7">
    <source>
        <dbReference type="ARBA" id="ARBA00035045"/>
    </source>
</evidence>
<dbReference type="PANTHER" id="PTHR39479:SF2">
    <property type="entry name" value="2-OXOADIPATE DIOXYGENASE_DECARBOXYLASE"/>
    <property type="match status" value="1"/>
</dbReference>
<evidence type="ECO:0000256" key="2">
    <source>
        <dbReference type="ARBA" id="ARBA00022964"/>
    </source>
</evidence>
<name>A0A485CQP0_KLUCR</name>
<dbReference type="InterPro" id="IPR009770">
    <property type="entry name" value="HGLS"/>
</dbReference>
<comment type="cofactor">
    <cofactor evidence="1">
        <name>Fe(2+)</name>
        <dbReference type="ChEBI" id="CHEBI:29033"/>
    </cofactor>
</comment>
<dbReference type="SMART" id="SM01150">
    <property type="entry name" value="DUF1338"/>
    <property type="match status" value="1"/>
</dbReference>
<reference evidence="8 9" key="1">
    <citation type="submission" date="2019-03" db="EMBL/GenBank/DDBJ databases">
        <authorList>
            <consortium name="Pathogen Informatics"/>
        </authorList>
    </citation>
    <scope>NUCLEOTIDE SEQUENCE [LARGE SCALE GENOMIC DNA]</scope>
    <source>
        <strain evidence="8 9">NCTC12993</strain>
    </source>
</reference>
<dbReference type="Pfam" id="PF07063">
    <property type="entry name" value="HGLS"/>
    <property type="match status" value="1"/>
</dbReference>
<keyword evidence="9" id="KW-1185">Reference proteome</keyword>
<evidence type="ECO:0000256" key="3">
    <source>
        <dbReference type="ARBA" id="ARBA00023002"/>
    </source>
</evidence>
<dbReference type="Gene3D" id="3.10.180.80">
    <property type="entry name" value="Uncharacterised protein PF07063, DUF1338"/>
    <property type="match status" value="1"/>
</dbReference>
<dbReference type="EMBL" id="CAADJD010000028">
    <property type="protein sequence ID" value="VFS86801.1"/>
    <property type="molecule type" value="Genomic_DNA"/>
</dbReference>
<evidence type="ECO:0000256" key="4">
    <source>
        <dbReference type="ARBA" id="ARBA00023004"/>
    </source>
</evidence>
<evidence type="ECO:0000256" key="1">
    <source>
        <dbReference type="ARBA" id="ARBA00001954"/>
    </source>
</evidence>
<comment type="similarity">
    <text evidence="5">Belongs to the 2-oxoadipate dioxygenase/decarboxylase family.</text>
</comment>